<keyword evidence="2" id="KW-1133">Transmembrane helix</keyword>
<feature type="compositionally biased region" description="Polar residues" evidence="1">
    <location>
        <begin position="183"/>
        <end position="197"/>
    </location>
</feature>
<feature type="compositionally biased region" description="Basic and acidic residues" evidence="1">
    <location>
        <begin position="82"/>
        <end position="93"/>
    </location>
</feature>
<accession>A0A1M7T6I2</accession>
<keyword evidence="2" id="KW-0472">Membrane</keyword>
<organism evidence="3 4">
    <name type="scientific">Desulfitobacterium chlororespirans DSM 11544</name>
    <dbReference type="NCBI Taxonomy" id="1121395"/>
    <lineage>
        <taxon>Bacteria</taxon>
        <taxon>Bacillati</taxon>
        <taxon>Bacillota</taxon>
        <taxon>Clostridia</taxon>
        <taxon>Eubacteriales</taxon>
        <taxon>Desulfitobacteriaceae</taxon>
        <taxon>Desulfitobacterium</taxon>
    </lineage>
</organism>
<dbReference type="EMBL" id="FRDN01000005">
    <property type="protein sequence ID" value="SHN66324.1"/>
    <property type="molecule type" value="Genomic_DNA"/>
</dbReference>
<dbReference type="RefSeq" id="WP_072772141.1">
    <property type="nucleotide sequence ID" value="NZ_FRDN01000005.1"/>
</dbReference>
<feature type="region of interest" description="Disordered" evidence="1">
    <location>
        <begin position="45"/>
        <end position="197"/>
    </location>
</feature>
<feature type="transmembrane region" description="Helical" evidence="2">
    <location>
        <begin position="7"/>
        <end position="27"/>
    </location>
</feature>
<reference evidence="4" key="1">
    <citation type="submission" date="2016-12" db="EMBL/GenBank/DDBJ databases">
        <authorList>
            <person name="Varghese N."/>
            <person name="Submissions S."/>
        </authorList>
    </citation>
    <scope>NUCLEOTIDE SEQUENCE [LARGE SCALE GENOMIC DNA]</scope>
    <source>
        <strain evidence="4">DSM 11544</strain>
    </source>
</reference>
<dbReference type="Proteomes" id="UP000184010">
    <property type="component" value="Unassembled WGS sequence"/>
</dbReference>
<evidence type="ECO:0000256" key="1">
    <source>
        <dbReference type="SAM" id="MobiDB-lite"/>
    </source>
</evidence>
<name>A0A1M7T6I2_9FIRM</name>
<dbReference type="STRING" id="1121395.SAMN02745215_01655"/>
<gene>
    <name evidence="3" type="ORF">SAMN02745215_01655</name>
</gene>
<protein>
    <submittedName>
        <fullName evidence="3">Uncharacterized protein</fullName>
    </submittedName>
</protein>
<evidence type="ECO:0000256" key="2">
    <source>
        <dbReference type="SAM" id="Phobius"/>
    </source>
</evidence>
<evidence type="ECO:0000313" key="3">
    <source>
        <dbReference type="EMBL" id="SHN66324.1"/>
    </source>
</evidence>
<feature type="compositionally biased region" description="Low complexity" evidence="1">
    <location>
        <begin position="105"/>
        <end position="114"/>
    </location>
</feature>
<feature type="compositionally biased region" description="Basic and acidic residues" evidence="1">
    <location>
        <begin position="56"/>
        <end position="74"/>
    </location>
</feature>
<evidence type="ECO:0000313" key="4">
    <source>
        <dbReference type="Proteomes" id="UP000184010"/>
    </source>
</evidence>
<dbReference type="AlphaFoldDB" id="A0A1M7T6I2"/>
<keyword evidence="4" id="KW-1185">Reference proteome</keyword>
<sequence>MQNKLKLIGIVVLASVIGLVAVNFGILKYQEYQQKNNIATLNYSWNEEGSTPEPSPSEKDEKGLEENKQEEIKQPEPPVTDTKNDKKPEDEYKPGPIILPSQPLNNNNDTSQNNGTSVKDDVVKENPSGQEKTPEQSPETPATPSTNKPSSNQNSNEKKPDSGSANSGSSEGQQAYTPPPQNSTPAVTPPSSKGLSFGESLQYTKAGQPALGAMQNESSYPIIADGSPYEGTIHPSDNLSQADIDRLIGYKYTNVVESNDIVEKPTGTYDQDASFKRVVDGYIENMGPHIERKLRTNEWEFTPAPTASYSARFASLYGKTIIRGKLKVRYSTSDNPFKLEPNTWYQGDAEIGLSTVAFFTNNAQDRIPRTILGSFVILSGWGKE</sequence>
<feature type="compositionally biased region" description="Polar residues" evidence="1">
    <location>
        <begin position="163"/>
        <end position="176"/>
    </location>
</feature>
<keyword evidence="2" id="KW-0812">Transmembrane</keyword>
<proteinExistence type="predicted"/>
<feature type="compositionally biased region" description="Polar residues" evidence="1">
    <location>
        <begin position="127"/>
        <end position="155"/>
    </location>
</feature>